<keyword evidence="2" id="KW-1185">Reference proteome</keyword>
<evidence type="ECO:0000313" key="2">
    <source>
        <dbReference type="Proteomes" id="UP000652761"/>
    </source>
</evidence>
<reference evidence="1" key="1">
    <citation type="submission" date="2017-07" db="EMBL/GenBank/DDBJ databases">
        <title>Taro Niue Genome Assembly and Annotation.</title>
        <authorList>
            <person name="Atibalentja N."/>
            <person name="Keating K."/>
            <person name="Fields C.J."/>
        </authorList>
    </citation>
    <scope>NUCLEOTIDE SEQUENCE</scope>
    <source>
        <strain evidence="1">Niue_2</strain>
        <tissue evidence="1">Leaf</tissue>
    </source>
</reference>
<proteinExistence type="predicted"/>
<dbReference type="AlphaFoldDB" id="A0A843TGL4"/>
<dbReference type="EMBL" id="NMUH01000058">
    <property type="protein sequence ID" value="MQL70155.1"/>
    <property type="molecule type" value="Genomic_DNA"/>
</dbReference>
<accession>A0A843TGL4</accession>
<dbReference type="Proteomes" id="UP000652761">
    <property type="component" value="Unassembled WGS sequence"/>
</dbReference>
<protein>
    <submittedName>
        <fullName evidence="1">Uncharacterized protein</fullName>
    </submittedName>
</protein>
<comment type="caution">
    <text evidence="1">The sequence shown here is derived from an EMBL/GenBank/DDBJ whole genome shotgun (WGS) entry which is preliminary data.</text>
</comment>
<gene>
    <name evidence="1" type="ORF">Taro_002459</name>
</gene>
<organism evidence="1 2">
    <name type="scientific">Colocasia esculenta</name>
    <name type="common">Wild taro</name>
    <name type="synonym">Arum esculentum</name>
    <dbReference type="NCBI Taxonomy" id="4460"/>
    <lineage>
        <taxon>Eukaryota</taxon>
        <taxon>Viridiplantae</taxon>
        <taxon>Streptophyta</taxon>
        <taxon>Embryophyta</taxon>
        <taxon>Tracheophyta</taxon>
        <taxon>Spermatophyta</taxon>
        <taxon>Magnoliopsida</taxon>
        <taxon>Liliopsida</taxon>
        <taxon>Araceae</taxon>
        <taxon>Aroideae</taxon>
        <taxon>Colocasieae</taxon>
        <taxon>Colocasia</taxon>
    </lineage>
</organism>
<name>A0A843TGL4_COLES</name>
<evidence type="ECO:0000313" key="1">
    <source>
        <dbReference type="EMBL" id="MQL70155.1"/>
    </source>
</evidence>
<sequence length="102" mass="12058">MEQLPGRCSFGDQSFILFIGRDTNLASIHSRVSQRLGADMQENMLKYRLPMDTDIKQKYFKHAWRFFGNPRTPPITRKQFRVVCERRRSGRCSTSVDAIFRR</sequence>